<keyword evidence="1" id="KW-0805">Transcription regulation</keyword>
<organism evidence="6 7">
    <name type="scientific">Lentzea jiangxiensis</name>
    <dbReference type="NCBI Taxonomy" id="641025"/>
    <lineage>
        <taxon>Bacteria</taxon>
        <taxon>Bacillati</taxon>
        <taxon>Actinomycetota</taxon>
        <taxon>Actinomycetes</taxon>
        <taxon>Pseudonocardiales</taxon>
        <taxon>Pseudonocardiaceae</taxon>
        <taxon>Lentzea</taxon>
    </lineage>
</organism>
<gene>
    <name evidence="6" type="ORF">SAMN05421507_108145</name>
</gene>
<reference evidence="7" key="1">
    <citation type="submission" date="2016-10" db="EMBL/GenBank/DDBJ databases">
        <authorList>
            <person name="Varghese N."/>
            <person name="Submissions S."/>
        </authorList>
    </citation>
    <scope>NUCLEOTIDE SEQUENCE [LARGE SCALE GENOMIC DNA]</scope>
    <source>
        <strain evidence="7">CGMCC 4.6609</strain>
    </source>
</reference>
<dbReference type="Proteomes" id="UP000199691">
    <property type="component" value="Unassembled WGS sequence"/>
</dbReference>
<dbReference type="AlphaFoldDB" id="A0A1H0SLW1"/>
<keyword evidence="2" id="KW-0731">Sigma factor</keyword>
<dbReference type="GO" id="GO:0003677">
    <property type="term" value="F:DNA binding"/>
    <property type="evidence" value="ECO:0007669"/>
    <property type="project" value="UniProtKB-KW"/>
</dbReference>
<dbReference type="InterPro" id="IPR007627">
    <property type="entry name" value="RNA_pol_sigma70_r2"/>
</dbReference>
<evidence type="ECO:0000313" key="6">
    <source>
        <dbReference type="EMBL" id="SDP42700.1"/>
    </source>
</evidence>
<dbReference type="Pfam" id="PF04542">
    <property type="entry name" value="Sigma70_r2"/>
    <property type="match status" value="1"/>
</dbReference>
<evidence type="ECO:0000256" key="4">
    <source>
        <dbReference type="ARBA" id="ARBA00023163"/>
    </source>
</evidence>
<keyword evidence="3" id="KW-0238">DNA-binding</keyword>
<dbReference type="PANTHER" id="PTHR43133">
    <property type="entry name" value="RNA POLYMERASE ECF-TYPE SIGMA FACTO"/>
    <property type="match status" value="1"/>
</dbReference>
<dbReference type="SUPFAM" id="SSF88946">
    <property type="entry name" value="Sigma2 domain of RNA polymerase sigma factors"/>
    <property type="match status" value="1"/>
</dbReference>
<dbReference type="GO" id="GO:0016987">
    <property type="term" value="F:sigma factor activity"/>
    <property type="evidence" value="ECO:0007669"/>
    <property type="project" value="UniProtKB-KW"/>
</dbReference>
<evidence type="ECO:0000256" key="2">
    <source>
        <dbReference type="ARBA" id="ARBA00023082"/>
    </source>
</evidence>
<protein>
    <submittedName>
        <fullName evidence="6">RNA polymerase sigma-70 factor, ECF subfamily</fullName>
    </submittedName>
</protein>
<dbReference type="EMBL" id="FNIX01000008">
    <property type="protein sequence ID" value="SDP42700.1"/>
    <property type="molecule type" value="Genomic_DNA"/>
</dbReference>
<dbReference type="PANTHER" id="PTHR43133:SF52">
    <property type="entry name" value="ECF RNA POLYMERASE SIGMA FACTOR SIGL"/>
    <property type="match status" value="1"/>
</dbReference>
<dbReference type="GO" id="GO:0006352">
    <property type="term" value="P:DNA-templated transcription initiation"/>
    <property type="evidence" value="ECO:0007669"/>
    <property type="project" value="InterPro"/>
</dbReference>
<dbReference type="InterPro" id="IPR013325">
    <property type="entry name" value="RNA_pol_sigma_r2"/>
</dbReference>
<keyword evidence="7" id="KW-1185">Reference proteome</keyword>
<evidence type="ECO:0000256" key="1">
    <source>
        <dbReference type="ARBA" id="ARBA00023015"/>
    </source>
</evidence>
<keyword evidence="4" id="KW-0804">Transcription</keyword>
<dbReference type="InterPro" id="IPR039425">
    <property type="entry name" value="RNA_pol_sigma-70-like"/>
</dbReference>
<evidence type="ECO:0000256" key="3">
    <source>
        <dbReference type="ARBA" id="ARBA00023125"/>
    </source>
</evidence>
<name>A0A1H0SLW1_9PSEU</name>
<accession>A0A1H0SLW1</accession>
<sequence length="90" mass="10224">MVDEALIRWLFEEHGRAALAYATRLCGSRTVAEEIVQEVFIRAWRRPEVLNDSKSSVRGWLLTAVYGVVIDRRCADEPRSSALRHPVAVT</sequence>
<proteinExistence type="predicted"/>
<dbReference type="Gene3D" id="1.10.1740.10">
    <property type="match status" value="1"/>
</dbReference>
<dbReference type="STRING" id="641025.SAMN05421507_108145"/>
<feature type="domain" description="RNA polymerase sigma-70 region 2" evidence="5">
    <location>
        <begin position="10"/>
        <end position="72"/>
    </location>
</feature>
<evidence type="ECO:0000313" key="7">
    <source>
        <dbReference type="Proteomes" id="UP000199691"/>
    </source>
</evidence>
<evidence type="ECO:0000259" key="5">
    <source>
        <dbReference type="Pfam" id="PF04542"/>
    </source>
</evidence>